<evidence type="ECO:0000313" key="3">
    <source>
        <dbReference type="Proteomes" id="UP000812031"/>
    </source>
</evidence>
<keyword evidence="1" id="KW-0472">Membrane</keyword>
<proteinExistence type="predicted"/>
<feature type="transmembrane region" description="Helical" evidence="1">
    <location>
        <begin position="12"/>
        <end position="30"/>
    </location>
</feature>
<organism evidence="2 3">
    <name type="scientific">Flavobacterium taihuense</name>
    <dbReference type="NCBI Taxonomy" id="2857508"/>
    <lineage>
        <taxon>Bacteria</taxon>
        <taxon>Pseudomonadati</taxon>
        <taxon>Bacteroidota</taxon>
        <taxon>Flavobacteriia</taxon>
        <taxon>Flavobacteriales</taxon>
        <taxon>Flavobacteriaceae</taxon>
        <taxon>Flavobacterium</taxon>
    </lineage>
</organism>
<evidence type="ECO:0000256" key="1">
    <source>
        <dbReference type="SAM" id="Phobius"/>
    </source>
</evidence>
<evidence type="ECO:0000313" key="2">
    <source>
        <dbReference type="EMBL" id="MBW4359917.1"/>
    </source>
</evidence>
<keyword evidence="3" id="KW-1185">Reference proteome</keyword>
<name>A0ABS6XU78_9FLAO</name>
<protein>
    <submittedName>
        <fullName evidence="2">Uncharacterized protein</fullName>
    </submittedName>
</protein>
<dbReference type="Proteomes" id="UP000812031">
    <property type="component" value="Unassembled WGS sequence"/>
</dbReference>
<keyword evidence="1" id="KW-1133">Transmembrane helix</keyword>
<sequence length="51" mass="5747">MAEIKIEKKKPVWPWIAAGLIIAALLYFILLSNTETQSESNVEIENSTSVR</sequence>
<accession>A0ABS6XU78</accession>
<comment type="caution">
    <text evidence="2">The sequence shown here is derived from an EMBL/GenBank/DDBJ whole genome shotgun (WGS) entry which is preliminary data.</text>
</comment>
<keyword evidence="1" id="KW-0812">Transmembrane</keyword>
<dbReference type="RefSeq" id="WP_165830446.1">
    <property type="nucleotide sequence ID" value="NZ_JAHWYN010000004.1"/>
</dbReference>
<reference evidence="2 3" key="1">
    <citation type="submission" date="2021-07" db="EMBL/GenBank/DDBJ databases">
        <title>Flavobacterium sp. nov. isolated from sediment on the Taihu Lake.</title>
        <authorList>
            <person name="Qu J.-H."/>
        </authorList>
    </citation>
    <scope>NUCLEOTIDE SEQUENCE [LARGE SCALE GENOMIC DNA]</scope>
    <source>
        <strain evidence="2 3">NAS39</strain>
    </source>
</reference>
<dbReference type="EMBL" id="JAHWYN010000004">
    <property type="protein sequence ID" value="MBW4359917.1"/>
    <property type="molecule type" value="Genomic_DNA"/>
</dbReference>
<gene>
    <name evidence="2" type="ORF">KZH69_05420</name>
</gene>